<keyword evidence="5 11" id="KW-0479">Metal-binding</keyword>
<dbReference type="InterPro" id="IPR013785">
    <property type="entry name" value="Aldolase_TIM"/>
</dbReference>
<comment type="subcellular location">
    <subcellularLocation>
        <location evidence="11">Cytoplasm</location>
    </subcellularLocation>
</comment>
<feature type="binding site" evidence="11">
    <location>
        <position position="205"/>
    </location>
    <ligand>
        <name>FMN</name>
        <dbReference type="ChEBI" id="CHEBI:58210"/>
    </ligand>
</feature>
<sequence length="376" mass="39511">MSRSDHFRSGGTAMDLRQQRKRDHVRLAAAWQERRPSPAAAGPGAGWEDVHLVNHSLPELALAEIDLTTSVAGVRLAQPVVINAMTGGADDVTAINRDLAAVAADLGLAMAVGSQTAGLRDPAVADSYRVVRRVNPKGIILANVGSDATPEQARAAVEMVEADLLQIHLNAPQELRMPEGDRDFRGRLEAIARMVEEAPVPVVVKECGFGVSRDVAVLLHQAGVRAVDVSGRGGTNFAWIEDRRAGLSDPDPGLQNWGIPTACALAEVAALGLPELDLIASGGIRHGSDAAKALALGARAAAVAGPVLLRQQREGARGVMAYLQQFLTDLRAAMLLAGAGSVAAMGQVPVVVTGFTGEWCRLRGVDLMALANRSER</sequence>
<feature type="binding site" evidence="11">
    <location>
        <begin position="304"/>
        <end position="305"/>
    </location>
    <ligand>
        <name>FMN</name>
        <dbReference type="ChEBI" id="CHEBI:58210"/>
    </ligand>
</feature>
<name>A0A953LH59_SYMTR</name>
<feature type="binding site" evidence="11">
    <location>
        <position position="114"/>
    </location>
    <ligand>
        <name>FMN</name>
        <dbReference type="ChEBI" id="CHEBI:58210"/>
    </ligand>
</feature>
<feature type="region of interest" description="Disordered" evidence="12">
    <location>
        <begin position="1"/>
        <end position="20"/>
    </location>
</feature>
<dbReference type="GO" id="GO:0005737">
    <property type="term" value="C:cytoplasm"/>
    <property type="evidence" value="ECO:0007669"/>
    <property type="project" value="UniProtKB-SubCell"/>
</dbReference>
<evidence type="ECO:0000256" key="3">
    <source>
        <dbReference type="ARBA" id="ARBA00022630"/>
    </source>
</evidence>
<evidence type="ECO:0000256" key="9">
    <source>
        <dbReference type="ARBA" id="ARBA00023235"/>
    </source>
</evidence>
<evidence type="ECO:0000256" key="2">
    <source>
        <dbReference type="ARBA" id="ARBA00022490"/>
    </source>
</evidence>
<comment type="function">
    <text evidence="11">Involved in the biosynthesis of isoprenoids. Catalyzes the 1,3-allylic rearrangement of the homoallylic substrate isopentenyl (IPP) to its allylic isomer, dimethylallyl diphosphate (DMAPP).</text>
</comment>
<dbReference type="GO" id="GO:0000287">
    <property type="term" value="F:magnesium ion binding"/>
    <property type="evidence" value="ECO:0007669"/>
    <property type="project" value="UniProtKB-UniRule"/>
</dbReference>
<dbReference type="EMBL" id="PIUK01000001">
    <property type="protein sequence ID" value="MBY6274624.1"/>
    <property type="molecule type" value="Genomic_DNA"/>
</dbReference>
<protein>
    <recommendedName>
        <fullName evidence="11">Isopentenyl-diphosphate delta-isomerase</fullName>
        <shortName evidence="11">IPP isomerase</shortName>
        <ecNumber evidence="11">5.3.3.2</ecNumber>
    </recommendedName>
    <alternativeName>
        <fullName evidence="11">Isopentenyl diphosphate:dimethylallyl diphosphate isomerase</fullName>
    </alternativeName>
    <alternativeName>
        <fullName evidence="11">Isopentenyl pyrophosphate isomerase</fullName>
    </alternativeName>
    <alternativeName>
        <fullName evidence="11">Type 2 isopentenyl diphosphate isomerase</fullName>
        <shortName evidence="11">IDI-2</shortName>
    </alternativeName>
</protein>
<evidence type="ECO:0000259" key="13">
    <source>
        <dbReference type="Pfam" id="PF01070"/>
    </source>
</evidence>
<keyword evidence="6 11" id="KW-0460">Magnesium</keyword>
<evidence type="ECO:0000313" key="15">
    <source>
        <dbReference type="Proteomes" id="UP000732377"/>
    </source>
</evidence>
<feature type="binding site" evidence="11">
    <location>
        <position position="143"/>
    </location>
    <ligand>
        <name>FMN</name>
        <dbReference type="ChEBI" id="CHEBI:58210"/>
    </ligand>
</feature>
<evidence type="ECO:0000313" key="14">
    <source>
        <dbReference type="EMBL" id="MBY6274624.1"/>
    </source>
</evidence>
<dbReference type="GO" id="GO:0004452">
    <property type="term" value="F:isopentenyl-diphosphate delta-isomerase activity"/>
    <property type="evidence" value="ECO:0007669"/>
    <property type="project" value="UniProtKB-UniRule"/>
</dbReference>
<dbReference type="PIRSF" id="PIRSF003314">
    <property type="entry name" value="IPP_isomerase"/>
    <property type="match status" value="1"/>
</dbReference>
<dbReference type="EC" id="5.3.3.2" evidence="11"/>
<evidence type="ECO:0000256" key="6">
    <source>
        <dbReference type="ARBA" id="ARBA00022842"/>
    </source>
</evidence>
<evidence type="ECO:0000256" key="11">
    <source>
        <dbReference type="HAMAP-Rule" id="MF_00354"/>
    </source>
</evidence>
<dbReference type="InterPro" id="IPR011179">
    <property type="entry name" value="IPdP_isomerase"/>
</dbReference>
<dbReference type="CDD" id="cd02811">
    <property type="entry name" value="IDI-2_FMN"/>
    <property type="match status" value="1"/>
</dbReference>
<dbReference type="NCBIfam" id="TIGR02151">
    <property type="entry name" value="IPP_isom_2"/>
    <property type="match status" value="1"/>
</dbReference>
<dbReference type="SUPFAM" id="SSF51395">
    <property type="entry name" value="FMN-linked oxidoreductases"/>
    <property type="match status" value="1"/>
</dbReference>
<dbReference type="GO" id="GO:0010181">
    <property type="term" value="F:FMN binding"/>
    <property type="evidence" value="ECO:0007669"/>
    <property type="project" value="UniProtKB-UniRule"/>
</dbReference>
<comment type="caution">
    <text evidence="14">The sequence shown here is derived from an EMBL/GenBank/DDBJ whole genome shotgun (WGS) entry which is preliminary data.</text>
</comment>
<evidence type="ECO:0000256" key="12">
    <source>
        <dbReference type="SAM" id="MobiDB-lite"/>
    </source>
</evidence>
<keyword evidence="3 11" id="KW-0285">Flavoprotein</keyword>
<evidence type="ECO:0000256" key="8">
    <source>
        <dbReference type="ARBA" id="ARBA00023229"/>
    </source>
</evidence>
<feature type="binding site" evidence="11">
    <location>
        <position position="173"/>
    </location>
    <ligand>
        <name>substrate</name>
    </ligand>
</feature>
<feature type="binding site" evidence="11">
    <location>
        <position position="235"/>
    </location>
    <ligand>
        <name>FMN</name>
        <dbReference type="ChEBI" id="CHEBI:58210"/>
    </ligand>
</feature>
<feature type="binding site" evidence="11">
    <location>
        <begin position="20"/>
        <end position="21"/>
    </location>
    <ligand>
        <name>substrate</name>
    </ligand>
</feature>
<comment type="subunit">
    <text evidence="10 11">Homooctamer. Dimer of tetramers.</text>
</comment>
<comment type="similarity">
    <text evidence="11">Belongs to the IPP isomerase type 2 family.</text>
</comment>
<feature type="binding site" evidence="11">
    <location>
        <begin position="84"/>
        <end position="86"/>
    </location>
    <ligand>
        <name>FMN</name>
        <dbReference type="ChEBI" id="CHEBI:58210"/>
    </ligand>
</feature>
<proteinExistence type="inferred from homology"/>
<evidence type="ECO:0000256" key="10">
    <source>
        <dbReference type="ARBA" id="ARBA00025810"/>
    </source>
</evidence>
<keyword evidence="4 11" id="KW-0288">FMN</keyword>
<evidence type="ECO:0000256" key="4">
    <source>
        <dbReference type="ARBA" id="ARBA00022643"/>
    </source>
</evidence>
<comment type="cofactor">
    <cofactor evidence="1 11">
        <name>FMN</name>
        <dbReference type="ChEBI" id="CHEBI:58210"/>
    </cofactor>
</comment>
<comment type="cofactor">
    <cofactor evidence="11">
        <name>NADPH</name>
        <dbReference type="ChEBI" id="CHEBI:57783"/>
    </cofactor>
</comment>
<comment type="cofactor">
    <cofactor evidence="11">
        <name>Mg(2+)</name>
        <dbReference type="ChEBI" id="CHEBI:18420"/>
    </cofactor>
</comment>
<evidence type="ECO:0000256" key="1">
    <source>
        <dbReference type="ARBA" id="ARBA00001917"/>
    </source>
</evidence>
<dbReference type="GO" id="GO:0016491">
    <property type="term" value="F:oxidoreductase activity"/>
    <property type="evidence" value="ECO:0007669"/>
    <property type="project" value="InterPro"/>
</dbReference>
<keyword evidence="8 11" id="KW-0414">Isoprene biosynthesis</keyword>
<feature type="binding site" evidence="11">
    <location>
        <begin position="283"/>
        <end position="285"/>
    </location>
    <ligand>
        <name>FMN</name>
        <dbReference type="ChEBI" id="CHEBI:58210"/>
    </ligand>
</feature>
<comment type="catalytic activity">
    <reaction evidence="11">
        <text>isopentenyl diphosphate = dimethylallyl diphosphate</text>
        <dbReference type="Rhea" id="RHEA:23284"/>
        <dbReference type="ChEBI" id="CHEBI:57623"/>
        <dbReference type="ChEBI" id="CHEBI:128769"/>
        <dbReference type="EC" id="5.3.3.2"/>
    </reaction>
</comment>
<feature type="binding site" evidence="11">
    <location>
        <position position="174"/>
    </location>
    <ligand>
        <name>Mg(2+)</name>
        <dbReference type="ChEBI" id="CHEBI:18420"/>
    </ligand>
</feature>
<dbReference type="GO" id="GO:0008299">
    <property type="term" value="P:isoprenoid biosynthetic process"/>
    <property type="evidence" value="ECO:0007669"/>
    <property type="project" value="UniProtKB-UniRule"/>
</dbReference>
<keyword evidence="9 11" id="KW-0413">Isomerase</keyword>
<comment type="caution">
    <text evidence="11">Lacks conserved residue(s) required for the propagation of feature annotation.</text>
</comment>
<keyword evidence="7 11" id="KW-0521">NADP</keyword>
<evidence type="ECO:0000256" key="5">
    <source>
        <dbReference type="ARBA" id="ARBA00022723"/>
    </source>
</evidence>
<keyword evidence="2 11" id="KW-0963">Cytoplasm</keyword>
<dbReference type="InterPro" id="IPR000262">
    <property type="entry name" value="FMN-dep_DH"/>
</dbReference>
<dbReference type="Proteomes" id="UP000732377">
    <property type="component" value="Unassembled WGS sequence"/>
</dbReference>
<gene>
    <name evidence="11" type="primary">fni</name>
    <name evidence="14" type="ORF">CWE10_00175</name>
</gene>
<evidence type="ECO:0000256" key="7">
    <source>
        <dbReference type="ARBA" id="ARBA00022857"/>
    </source>
</evidence>
<reference evidence="14" key="1">
    <citation type="submission" date="2017-11" db="EMBL/GenBank/DDBJ databases">
        <title>Three new genomes from thermophilic consortium.</title>
        <authorList>
            <person name="Quaggio R."/>
            <person name="Amgarten D."/>
            <person name="Setubal J.C."/>
        </authorList>
    </citation>
    <scope>NUCLEOTIDE SEQUENCE</scope>
    <source>
        <strain evidence="14">ZCTH01-B2</strain>
    </source>
</reference>
<feature type="domain" description="FMN-dependent dehydrogenase" evidence="13">
    <location>
        <begin position="188"/>
        <end position="346"/>
    </location>
</feature>
<organism evidence="14 15">
    <name type="scientific">Symbiobacterium thermophilum</name>
    <dbReference type="NCBI Taxonomy" id="2734"/>
    <lineage>
        <taxon>Bacteria</taxon>
        <taxon>Bacillati</taxon>
        <taxon>Bacillota</taxon>
        <taxon>Clostridia</taxon>
        <taxon>Eubacteriales</taxon>
        <taxon>Symbiobacteriaceae</taxon>
        <taxon>Symbiobacterium</taxon>
    </lineage>
</organism>
<dbReference type="PANTHER" id="PTHR43665">
    <property type="entry name" value="ISOPENTENYL-DIPHOSPHATE DELTA-ISOMERASE"/>
    <property type="match status" value="1"/>
</dbReference>
<feature type="binding site" evidence="11">
    <location>
        <position position="230"/>
    </location>
    <ligand>
        <name>FMN</name>
        <dbReference type="ChEBI" id="CHEBI:58210"/>
    </ligand>
</feature>
<dbReference type="Pfam" id="PF01070">
    <property type="entry name" value="FMN_dh"/>
    <property type="match status" value="1"/>
</dbReference>
<dbReference type="Gene3D" id="3.20.20.70">
    <property type="entry name" value="Aldolase class I"/>
    <property type="match status" value="1"/>
</dbReference>
<dbReference type="HAMAP" id="MF_00354">
    <property type="entry name" value="Idi_2"/>
    <property type="match status" value="1"/>
</dbReference>
<dbReference type="PANTHER" id="PTHR43665:SF1">
    <property type="entry name" value="ISOPENTENYL-DIPHOSPHATE DELTA-ISOMERASE"/>
    <property type="match status" value="1"/>
</dbReference>
<dbReference type="AlphaFoldDB" id="A0A953LH59"/>
<dbReference type="GO" id="GO:0070402">
    <property type="term" value="F:NADPH binding"/>
    <property type="evidence" value="ECO:0007669"/>
    <property type="project" value="UniProtKB-UniRule"/>
</dbReference>
<accession>A0A953LH59</accession>
<dbReference type="SMART" id="SM01240">
    <property type="entry name" value="IMPDH"/>
    <property type="match status" value="1"/>
</dbReference>